<gene>
    <name evidence="2" type="ORF">BN580_00431</name>
</gene>
<dbReference type="PANTHER" id="PTHR13696:SF99">
    <property type="entry name" value="COBYRINIC ACID AC-DIAMIDE SYNTHASE"/>
    <property type="match status" value="1"/>
</dbReference>
<dbReference type="InterPro" id="IPR025669">
    <property type="entry name" value="AAA_dom"/>
</dbReference>
<name>R6TZ14_9BACT</name>
<accession>R6TZ14</accession>
<organism evidence="2 3">
    <name type="scientific">Candidatus Colimorpha enterica</name>
    <dbReference type="NCBI Taxonomy" id="3083063"/>
    <lineage>
        <taxon>Bacteria</taxon>
        <taxon>Pseudomonadati</taxon>
        <taxon>Bacteroidota</taxon>
        <taxon>Bacteroidia</taxon>
        <taxon>Bacteroidales</taxon>
        <taxon>Candidatus Colimorpha</taxon>
    </lineage>
</organism>
<dbReference type="InterPro" id="IPR027417">
    <property type="entry name" value="P-loop_NTPase"/>
</dbReference>
<protein>
    <submittedName>
        <fullName evidence="2">ATPases involved in chromosome partitioning</fullName>
    </submittedName>
</protein>
<dbReference type="STRING" id="1263015.BN580_00431"/>
<dbReference type="AlphaFoldDB" id="R6TZ14"/>
<evidence type="ECO:0000313" key="2">
    <source>
        <dbReference type="EMBL" id="CDC77430.1"/>
    </source>
</evidence>
<feature type="domain" description="AAA" evidence="1">
    <location>
        <begin position="4"/>
        <end position="184"/>
    </location>
</feature>
<dbReference type="InterPro" id="IPR050678">
    <property type="entry name" value="DNA_Partitioning_ATPase"/>
</dbReference>
<dbReference type="SUPFAM" id="SSF52540">
    <property type="entry name" value="P-loop containing nucleoside triphosphate hydrolases"/>
    <property type="match status" value="1"/>
</dbReference>
<evidence type="ECO:0000259" key="1">
    <source>
        <dbReference type="Pfam" id="PF13614"/>
    </source>
</evidence>
<proteinExistence type="predicted"/>
<sequence>MSCKVIAIENQKGGTGKSTTALNLGVGLHNSGKKVLLIDADPQGSLSISLGIKRPDELDISLATVMGNVIDNKSFEDDLGIIHCDEGIDLMPCNVELSGIESYLFTVMSRECIMRTYVNQIKKNYDYILIDCTPSLGLLPINAFVAADSIIVPSQPRILSTKGLDLLLRTYSQVKRGINPDLKIDGILFTMVDARTVNDRSVIESMRENFGMKINVFDTFIPASVRVTEANMEGKSIFAYDNKCKVADAYRNLTKEVLDIAAREKARFRDDGSR</sequence>
<dbReference type="Pfam" id="PF13614">
    <property type="entry name" value="AAA_31"/>
    <property type="match status" value="1"/>
</dbReference>
<reference evidence="2" key="1">
    <citation type="submission" date="2012-11" db="EMBL/GenBank/DDBJ databases">
        <title>Dependencies among metagenomic species, viruses, plasmids and units of genetic variation.</title>
        <authorList>
            <person name="Nielsen H.B."/>
            <person name="Almeida M."/>
            <person name="Juncker A.S."/>
            <person name="Rasmussen S."/>
            <person name="Li J."/>
            <person name="Sunagawa S."/>
            <person name="Plichta D."/>
            <person name="Gautier L."/>
            <person name="Le Chatelier E."/>
            <person name="Peletier E."/>
            <person name="Bonde I."/>
            <person name="Nielsen T."/>
            <person name="Manichanh C."/>
            <person name="Arumugam M."/>
            <person name="Batto J."/>
            <person name="Santos M.B.Q.D."/>
            <person name="Blom N."/>
            <person name="Borruel N."/>
            <person name="Burgdorf K.S."/>
            <person name="Boumezbeur F."/>
            <person name="Casellas F."/>
            <person name="Dore J."/>
            <person name="Guarner F."/>
            <person name="Hansen T."/>
            <person name="Hildebrand F."/>
            <person name="Kaas R.S."/>
            <person name="Kennedy S."/>
            <person name="Kristiansen K."/>
            <person name="Kultima J.R."/>
            <person name="Leonard P."/>
            <person name="Levenez F."/>
            <person name="Lund O."/>
            <person name="Moumen B."/>
            <person name="Le Paslier D."/>
            <person name="Pons N."/>
            <person name="Pedersen O."/>
            <person name="Prifti E."/>
            <person name="Qin J."/>
            <person name="Raes J."/>
            <person name="Tap J."/>
            <person name="Tims S."/>
            <person name="Ussery D.W."/>
            <person name="Yamada T."/>
            <person name="MetaHit consortium"/>
            <person name="Renault P."/>
            <person name="Sicheritz-Ponten T."/>
            <person name="Bork P."/>
            <person name="Wang J."/>
            <person name="Brunak S."/>
            <person name="Ehrlich S.D."/>
        </authorList>
    </citation>
    <scope>NUCLEOTIDE SEQUENCE [LARGE SCALE GENOMIC DNA]</scope>
</reference>
<evidence type="ECO:0000313" key="3">
    <source>
        <dbReference type="Proteomes" id="UP000017938"/>
    </source>
</evidence>
<dbReference type="FunFam" id="3.40.50.300:FF:000285">
    <property type="entry name" value="Sporulation initiation inhibitor Soj"/>
    <property type="match status" value="1"/>
</dbReference>
<comment type="caution">
    <text evidence="2">The sequence shown here is derived from an EMBL/GenBank/DDBJ whole genome shotgun (WGS) entry which is preliminary data.</text>
</comment>
<dbReference type="PANTHER" id="PTHR13696">
    <property type="entry name" value="P-LOOP CONTAINING NUCLEOSIDE TRIPHOSPHATE HYDROLASE"/>
    <property type="match status" value="1"/>
</dbReference>
<dbReference type="CDD" id="cd02042">
    <property type="entry name" value="ParAB_family"/>
    <property type="match status" value="1"/>
</dbReference>
<dbReference type="Gene3D" id="3.40.50.300">
    <property type="entry name" value="P-loop containing nucleotide triphosphate hydrolases"/>
    <property type="match status" value="1"/>
</dbReference>
<dbReference type="Proteomes" id="UP000017938">
    <property type="component" value="Unassembled WGS sequence"/>
</dbReference>
<dbReference type="EMBL" id="CBFW010000436">
    <property type="protein sequence ID" value="CDC77430.1"/>
    <property type="molecule type" value="Genomic_DNA"/>
</dbReference>